<dbReference type="EMBL" id="PVTI01000018">
    <property type="protein sequence ID" value="PRY56625.1"/>
    <property type="molecule type" value="Genomic_DNA"/>
</dbReference>
<protein>
    <submittedName>
        <fullName evidence="1">Uncharacterized protein</fullName>
    </submittedName>
</protein>
<accession>A0A2T0UFA7</accession>
<dbReference type="AlphaFoldDB" id="A0A2T0UFA7"/>
<gene>
    <name evidence="1" type="ORF">BCF74_11819</name>
</gene>
<name>A0A2T0UFA7_9MICO</name>
<evidence type="ECO:0000313" key="1">
    <source>
        <dbReference type="EMBL" id="PRY56625.1"/>
    </source>
</evidence>
<reference evidence="1 2" key="1">
    <citation type="submission" date="2018-03" db="EMBL/GenBank/DDBJ databases">
        <title>Genomic Encyclopedia of Archaeal and Bacterial Type Strains, Phase II (KMG-II): from individual species to whole genera.</title>
        <authorList>
            <person name="Goeker M."/>
        </authorList>
    </citation>
    <scope>NUCLEOTIDE SEQUENCE [LARGE SCALE GENOMIC DNA]</scope>
    <source>
        <strain evidence="1 2">ATCC BAA-1496</strain>
    </source>
</reference>
<keyword evidence="2" id="KW-1185">Reference proteome</keyword>
<dbReference type="Proteomes" id="UP000237822">
    <property type="component" value="Unassembled WGS sequence"/>
</dbReference>
<evidence type="ECO:0000313" key="2">
    <source>
        <dbReference type="Proteomes" id="UP000237822"/>
    </source>
</evidence>
<comment type="caution">
    <text evidence="1">The sequence shown here is derived from an EMBL/GenBank/DDBJ whole genome shotgun (WGS) entry which is preliminary data.</text>
</comment>
<organism evidence="1 2">
    <name type="scientific">Knoellia remsis</name>
    <dbReference type="NCBI Taxonomy" id="407159"/>
    <lineage>
        <taxon>Bacteria</taxon>
        <taxon>Bacillati</taxon>
        <taxon>Actinomycetota</taxon>
        <taxon>Actinomycetes</taxon>
        <taxon>Micrococcales</taxon>
        <taxon>Intrasporangiaceae</taxon>
        <taxon>Knoellia</taxon>
    </lineage>
</organism>
<sequence length="86" mass="9787">MRNERVRSKLYEVVFVEGVHQCLERVIKQRKQRVVRDVSSGDDQQLRGASRQKVTVPEVTILGDDDPLFVIRELGDLLIGRTVAIG</sequence>
<proteinExistence type="predicted"/>